<organism evidence="9">
    <name type="scientific">Pseudomonas fluorescens R124</name>
    <dbReference type="NCBI Taxonomy" id="743713"/>
    <lineage>
        <taxon>Bacteria</taxon>
        <taxon>Pseudomonadati</taxon>
        <taxon>Pseudomonadota</taxon>
        <taxon>Gammaproteobacteria</taxon>
        <taxon>Pseudomonadales</taxon>
        <taxon>Pseudomonadaceae</taxon>
        <taxon>Pseudomonas</taxon>
    </lineage>
</organism>
<feature type="transmembrane region" description="Helical" evidence="7">
    <location>
        <begin position="118"/>
        <end position="143"/>
    </location>
</feature>
<evidence type="ECO:0000313" key="9">
    <source>
        <dbReference type="EMBL" id="AFS51702.1"/>
    </source>
</evidence>
<protein>
    <submittedName>
        <fullName evidence="9">PilR</fullName>
    </submittedName>
</protein>
<dbReference type="PANTHER" id="PTHR30012:SF0">
    <property type="entry name" value="TYPE II SECRETION SYSTEM PROTEIN F-RELATED"/>
    <property type="match status" value="1"/>
</dbReference>
<dbReference type="RefSeq" id="WP_003230018.1">
    <property type="nucleotide sequence ID" value="NC_022437.1"/>
</dbReference>
<evidence type="ECO:0000256" key="4">
    <source>
        <dbReference type="ARBA" id="ARBA00022692"/>
    </source>
</evidence>
<keyword evidence="4 7" id="KW-0812">Transmembrane</keyword>
<dbReference type="Pfam" id="PF00482">
    <property type="entry name" value="T2SSF"/>
    <property type="match status" value="2"/>
</dbReference>
<reference evidence="9" key="1">
    <citation type="submission" date="2012-03" db="EMBL/GenBank/DDBJ databases">
        <title>The genome of cave-isolated P. fluorescens strain R124 demonstrates phenotypic adaptation to the mineral environment.</title>
        <authorList>
            <person name="Barton M.D."/>
            <person name="Petronio M."/>
            <person name="Giarrizzo J.G."/>
            <person name="Bowling B."/>
            <person name="Barton H.A."/>
        </authorList>
    </citation>
    <scope>NUCLEOTIDE SEQUENCE</scope>
    <source>
        <strain evidence="9">R124</strain>
        <plasmid evidence="9">pMP-R124</plasmid>
    </source>
</reference>
<evidence type="ECO:0000256" key="1">
    <source>
        <dbReference type="ARBA" id="ARBA00004651"/>
    </source>
</evidence>
<evidence type="ECO:0000256" key="2">
    <source>
        <dbReference type="ARBA" id="ARBA00005745"/>
    </source>
</evidence>
<reference evidence="10 11" key="2">
    <citation type="submission" date="2012-08" db="EMBL/GenBank/DDBJ databases">
        <title>The genome of cave-isolated P. fluorescens strain R124 demonstrates phenotypic adaptation to the mineral environment.</title>
        <authorList>
            <person name="Barton M.D."/>
            <person name="Petronio M."/>
            <person name="Giarrizzo J.G."/>
            <person name="Bowling B.V."/>
            <person name="Barton H.A."/>
        </authorList>
    </citation>
    <scope>NUCLEOTIDE SEQUENCE [LARGE SCALE GENOMIC DNA]</scope>
    <source>
        <strain evidence="10 11">R124</strain>
        <plasmid evidence="10 11">pMP-R124</plasmid>
    </source>
</reference>
<comment type="similarity">
    <text evidence="2">Belongs to the GSP F family.</text>
</comment>
<keyword evidence="3" id="KW-1003">Cell membrane</keyword>
<dbReference type="InterPro" id="IPR042094">
    <property type="entry name" value="T2SS_GspF_sf"/>
</dbReference>
<proteinExistence type="inferred from homology"/>
<dbReference type="AlphaFoldDB" id="K0WNH4"/>
<sequence>MNAFSAAWAALVMKHSGGTRIDFYEGFQNLVENGISVNDSLKELHKIWSSGGKKPSEPLAIVTRDLMIQLSNGTPLSRALSRWVPYEEASLLAAGEQGARMVQACDDIVRVITAKQQIIGAVTSAVVYPAFLSFPLSMVLWLVSTKLVPPMARVSPPENWTGAAAALYQLANFVTGYGAITVVSLLALIAAFVWSLPRWTGSVRMLFDKGPFYSTYRMVHGSTFLLNLAVMMRANIAPYVALEMLGEYANPWLKERIRGALYGIRMGSNLGVALDDAGHNFPDKKAIQFIRILAAREGFSGAINNYSERWLKISIKSIQRMAKISFSIAILLLGAAMALVVVGTQDMQNSFEQSVNKTATKVIKP</sequence>
<dbReference type="EMBL" id="JQ737005">
    <property type="protein sequence ID" value="AFS51702.1"/>
    <property type="molecule type" value="Genomic_DNA"/>
</dbReference>
<evidence type="ECO:0000313" key="11">
    <source>
        <dbReference type="Proteomes" id="UP000006045"/>
    </source>
</evidence>
<dbReference type="InterPro" id="IPR003004">
    <property type="entry name" value="GspF/PilC"/>
</dbReference>
<dbReference type="InterPro" id="IPR018076">
    <property type="entry name" value="T2SS_GspF_dom"/>
</dbReference>
<feature type="transmembrane region" description="Helical" evidence="7">
    <location>
        <begin position="177"/>
        <end position="196"/>
    </location>
</feature>
<dbReference type="GO" id="GO:0005886">
    <property type="term" value="C:plasma membrane"/>
    <property type="evidence" value="ECO:0007669"/>
    <property type="project" value="UniProtKB-SubCell"/>
</dbReference>
<comment type="subcellular location">
    <subcellularLocation>
        <location evidence="1">Cell membrane</location>
        <topology evidence="1">Multi-pass membrane protein</topology>
    </subcellularLocation>
</comment>
<evidence type="ECO:0000256" key="6">
    <source>
        <dbReference type="ARBA" id="ARBA00023136"/>
    </source>
</evidence>
<feature type="domain" description="Type II secretion system protein GspF" evidence="8">
    <location>
        <begin position="29"/>
        <end position="149"/>
    </location>
</feature>
<evidence type="ECO:0000259" key="8">
    <source>
        <dbReference type="Pfam" id="PF00482"/>
    </source>
</evidence>
<dbReference type="HOGENOM" id="CLU_063664_0_0_6"/>
<dbReference type="PANTHER" id="PTHR30012">
    <property type="entry name" value="GENERAL SECRETION PATHWAY PROTEIN"/>
    <property type="match status" value="1"/>
</dbReference>
<dbReference type="OrthoDB" id="7031359at2"/>
<keyword evidence="9" id="KW-0614">Plasmid</keyword>
<geneLocation type="plasmid" evidence="9 11">
    <name>pMP-R124</name>
</geneLocation>
<feature type="domain" description="Type II secretion system protein GspF" evidence="8">
    <location>
        <begin position="224"/>
        <end position="342"/>
    </location>
</feature>
<evidence type="ECO:0000313" key="10">
    <source>
        <dbReference type="EMBL" id="EJZ60947.1"/>
    </source>
</evidence>
<feature type="transmembrane region" description="Helical" evidence="7">
    <location>
        <begin position="324"/>
        <end position="344"/>
    </location>
</feature>
<dbReference type="Proteomes" id="UP000006045">
    <property type="component" value="Plasmid pMP-R124"/>
</dbReference>
<dbReference type="Gene3D" id="1.20.81.30">
    <property type="entry name" value="Type II secretion system (T2SS), domain F"/>
    <property type="match status" value="2"/>
</dbReference>
<accession>K0WNH4</accession>
<evidence type="ECO:0000256" key="7">
    <source>
        <dbReference type="SAM" id="Phobius"/>
    </source>
</evidence>
<name>K0WNH4_PSEFL</name>
<dbReference type="EMBL" id="CM001562">
    <property type="protein sequence ID" value="EJZ60947.1"/>
    <property type="molecule type" value="Genomic_DNA"/>
</dbReference>
<gene>
    <name evidence="9" type="primary">pilR</name>
    <name evidence="9" type="ORF">I1A_000026</name>
</gene>
<evidence type="ECO:0000256" key="5">
    <source>
        <dbReference type="ARBA" id="ARBA00022989"/>
    </source>
</evidence>
<evidence type="ECO:0000256" key="3">
    <source>
        <dbReference type="ARBA" id="ARBA00022475"/>
    </source>
</evidence>
<keyword evidence="6 7" id="KW-0472">Membrane</keyword>
<keyword evidence="5 7" id="KW-1133">Transmembrane helix</keyword>